<dbReference type="Pfam" id="PF01730">
    <property type="entry name" value="UreF"/>
    <property type="match status" value="1"/>
</dbReference>
<comment type="function">
    <text evidence="3">Required for maturation of urease via the functional incorporation of the urease nickel metallocenter.</text>
</comment>
<keyword evidence="2 3" id="KW-0143">Chaperone</keyword>
<comment type="subcellular location">
    <subcellularLocation>
        <location evidence="3">Cytoplasm</location>
    </subcellularLocation>
</comment>
<dbReference type="RefSeq" id="WP_130449994.1">
    <property type="nucleotide sequence ID" value="NZ_SHKR01000018.1"/>
</dbReference>
<keyword evidence="1 3" id="KW-0996">Nickel insertion</keyword>
<proteinExistence type="inferred from homology"/>
<evidence type="ECO:0000256" key="1">
    <source>
        <dbReference type="ARBA" id="ARBA00022988"/>
    </source>
</evidence>
<dbReference type="InterPro" id="IPR002639">
    <property type="entry name" value="UreF"/>
</dbReference>
<reference evidence="4 5" key="1">
    <citation type="journal article" date="2015" name="Stand. Genomic Sci.">
        <title>Genomic Encyclopedia of Bacterial and Archaeal Type Strains, Phase III: the genomes of soil and plant-associated and newly described type strains.</title>
        <authorList>
            <person name="Whitman W.B."/>
            <person name="Woyke T."/>
            <person name="Klenk H.P."/>
            <person name="Zhou Y."/>
            <person name="Lilburn T.G."/>
            <person name="Beck B.J."/>
            <person name="De Vos P."/>
            <person name="Vandamme P."/>
            <person name="Eisen J.A."/>
            <person name="Garrity G."/>
            <person name="Hugenholtz P."/>
            <person name="Kyrpides N.C."/>
        </authorList>
    </citation>
    <scope>NUCLEOTIDE SEQUENCE [LARGE SCALE GENOMIC DNA]</scope>
    <source>
        <strain evidence="4 5">VKM Ac-2540</strain>
    </source>
</reference>
<dbReference type="HAMAP" id="MF_01385">
    <property type="entry name" value="UreF"/>
    <property type="match status" value="1"/>
</dbReference>
<gene>
    <name evidence="3" type="primary">ureF</name>
    <name evidence="4" type="ORF">EV645_7981</name>
</gene>
<evidence type="ECO:0000313" key="5">
    <source>
        <dbReference type="Proteomes" id="UP000292027"/>
    </source>
</evidence>
<dbReference type="OrthoDB" id="9798772at2"/>
<comment type="subunit">
    <text evidence="3">UreD, UreF and UreG form a complex that acts as a GTP-hydrolysis-dependent molecular chaperone, activating the urease apoprotein by helping to assemble the nickel containing metallocenter of UreC. The UreE protein probably delivers the nickel.</text>
</comment>
<dbReference type="Proteomes" id="UP000292027">
    <property type="component" value="Unassembled WGS sequence"/>
</dbReference>
<dbReference type="EMBL" id="SHKR01000018">
    <property type="protein sequence ID" value="RZU01877.1"/>
    <property type="molecule type" value="Genomic_DNA"/>
</dbReference>
<dbReference type="PIRSF" id="PIRSF009467">
    <property type="entry name" value="Ureas_acces_UreF"/>
    <property type="match status" value="1"/>
</dbReference>
<keyword evidence="5" id="KW-1185">Reference proteome</keyword>
<evidence type="ECO:0000256" key="3">
    <source>
        <dbReference type="HAMAP-Rule" id="MF_01385"/>
    </source>
</evidence>
<organism evidence="4 5">
    <name type="scientific">Kribbella rubisoli</name>
    <dbReference type="NCBI Taxonomy" id="3075929"/>
    <lineage>
        <taxon>Bacteria</taxon>
        <taxon>Bacillati</taxon>
        <taxon>Actinomycetota</taxon>
        <taxon>Actinomycetes</taxon>
        <taxon>Propionibacteriales</taxon>
        <taxon>Kribbellaceae</taxon>
        <taxon>Kribbella</taxon>
    </lineage>
</organism>
<dbReference type="Gene3D" id="1.10.4190.10">
    <property type="entry name" value="Urease accessory protein UreF"/>
    <property type="match status" value="1"/>
</dbReference>
<accession>A0A4Q7VYP0</accession>
<dbReference type="PANTHER" id="PTHR33620">
    <property type="entry name" value="UREASE ACCESSORY PROTEIN F"/>
    <property type="match status" value="1"/>
</dbReference>
<comment type="caution">
    <text evidence="4">The sequence shown here is derived from an EMBL/GenBank/DDBJ whole genome shotgun (WGS) entry which is preliminary data.</text>
</comment>
<protein>
    <recommendedName>
        <fullName evidence="3">Urease accessory protein UreF</fullName>
    </recommendedName>
</protein>
<sequence>MSSSPVTHLSALQLADSAFPSGRYTLSHGLEPLVQSGAVPATIPALQQLLVDCLRLSAGPVDGTAVACAHSSYELAVAVDRRLTAVKLTTEARNGSIRTGKALLDTARTFVDDPELDAYAALVRDGATAGHHAVVLGLLSASIGLTAQEAVAGELYAFAANFTSAAVRLGLADHQVAQRILHGSRTALAEVADQATQEAGRRGVSSVAGYTPALDLMSMRHEVAEVRLFAN</sequence>
<dbReference type="GO" id="GO:0005737">
    <property type="term" value="C:cytoplasm"/>
    <property type="evidence" value="ECO:0007669"/>
    <property type="project" value="UniProtKB-SubCell"/>
</dbReference>
<evidence type="ECO:0000256" key="2">
    <source>
        <dbReference type="ARBA" id="ARBA00023186"/>
    </source>
</evidence>
<keyword evidence="3" id="KW-0963">Cytoplasm</keyword>
<dbReference type="PANTHER" id="PTHR33620:SF1">
    <property type="entry name" value="UREASE ACCESSORY PROTEIN F"/>
    <property type="match status" value="1"/>
</dbReference>
<dbReference type="InterPro" id="IPR038277">
    <property type="entry name" value="UreF_sf"/>
</dbReference>
<dbReference type="GO" id="GO:0016151">
    <property type="term" value="F:nickel cation binding"/>
    <property type="evidence" value="ECO:0007669"/>
    <property type="project" value="UniProtKB-UniRule"/>
</dbReference>
<comment type="similarity">
    <text evidence="3">Belongs to the UreF family.</text>
</comment>
<name>A0A4Q7VYP0_9ACTN</name>
<dbReference type="AlphaFoldDB" id="A0A4Q7VYP0"/>
<evidence type="ECO:0000313" key="4">
    <source>
        <dbReference type="EMBL" id="RZU01877.1"/>
    </source>
</evidence>